<dbReference type="Gene3D" id="1.25.40.570">
    <property type="match status" value="1"/>
</dbReference>
<dbReference type="InterPro" id="IPR011990">
    <property type="entry name" value="TPR-like_helical_dom_sf"/>
</dbReference>
<keyword evidence="6" id="KW-1185">Reference proteome</keyword>
<dbReference type="SUPFAM" id="SSF48452">
    <property type="entry name" value="TPR-like"/>
    <property type="match status" value="1"/>
</dbReference>
<dbReference type="SUPFAM" id="SSF46785">
    <property type="entry name" value="Winged helix' DNA-binding domain"/>
    <property type="match status" value="1"/>
</dbReference>
<dbReference type="Pfam" id="PF18503">
    <property type="entry name" value="RPN6_C_helix"/>
    <property type="match status" value="1"/>
</dbReference>
<evidence type="ECO:0000256" key="1">
    <source>
        <dbReference type="ARBA" id="ARBA00007454"/>
    </source>
</evidence>
<dbReference type="Pfam" id="PF01399">
    <property type="entry name" value="PCI"/>
    <property type="match status" value="1"/>
</dbReference>
<dbReference type="GO" id="GO:0030163">
    <property type="term" value="P:protein catabolic process"/>
    <property type="evidence" value="ECO:0007669"/>
    <property type="project" value="UniProtKB-ARBA"/>
</dbReference>
<name>A0A0F7RXX7_9BASI</name>
<comment type="similarity">
    <text evidence="1">Belongs to the proteasome subunit S9 family.</text>
</comment>
<dbReference type="InterPro" id="IPR040780">
    <property type="entry name" value="Rpn6_C_helix"/>
</dbReference>
<evidence type="ECO:0000313" key="6">
    <source>
        <dbReference type="Proteomes" id="UP000242770"/>
    </source>
</evidence>
<keyword evidence="2 5" id="KW-0647">Proteasome</keyword>
<dbReference type="AlphaFoldDB" id="A0A0F7RXX7"/>
<dbReference type="PANTHER" id="PTHR10678">
    <property type="entry name" value="26S PROTEASOME NON-ATPASE REGULATORY SUBUNIT 11/COP9 SIGNALOSOME COMPLEX SUBUNIT 2"/>
    <property type="match status" value="1"/>
</dbReference>
<reference evidence="4" key="2">
    <citation type="submission" date="2014-06" db="EMBL/GenBank/DDBJ databases">
        <authorList>
            <person name="Berkman J.Paul."/>
        </authorList>
    </citation>
    <scope>NUCLEOTIDE SEQUENCE [LARGE SCALE GENOMIC DNA]</scope>
</reference>
<dbReference type="GO" id="GO:0000502">
    <property type="term" value="C:proteasome complex"/>
    <property type="evidence" value="ECO:0007669"/>
    <property type="project" value="UniProtKB-KW"/>
</dbReference>
<protein>
    <submittedName>
        <fullName evidence="5">Probable 26S proteasome non-atpase regulatory subunit Rpn6</fullName>
    </submittedName>
</protein>
<dbReference type="EMBL" id="CCFA01002137">
    <property type="protein sequence ID" value="CDS00178.1"/>
    <property type="molecule type" value="Genomic_DNA"/>
</dbReference>
<dbReference type="SMART" id="SM00753">
    <property type="entry name" value="PAM"/>
    <property type="match status" value="1"/>
</dbReference>
<dbReference type="STRING" id="49012.A0A0F7RXX7"/>
<dbReference type="InterPro" id="IPR036390">
    <property type="entry name" value="WH_DNA-bd_sf"/>
</dbReference>
<proteinExistence type="inferred from homology"/>
<dbReference type="SMART" id="SM00088">
    <property type="entry name" value="PINT"/>
    <property type="match status" value="1"/>
</dbReference>
<sequence length="420" mass="47080">MTVAQTVAQANEAIKAGNNQEGEHILKSILSNQSSPSDDTQLKEQEAALLRLGQLYRDTKDTDALAETVRSSRTFMSSIAKAKTAKLVRTLIDYFEGIPGSQQTQIQVAKENAEWAKAEKRIFLKQNLETKLIGLYFENKNYREALPLIDTLLRELKKLDDKMILTEVHLLESKVNHAISNLPKAKAALTSARTAANSIYCPPTLQAQLDMQAGVLHAEDKDYTTAYSYFFETLEGFALQDDPRAPLALKYMLLCKIMLNLSEDVNSIISGKHATKYAGRDVEAMKAVAKAHEDRSLEGFELALRTYKDELSNDPIVKNHLSALYDTLLEQNLLKVIEPYSRVEIAHIAKEVRQPVREVELKLSQMILDKVFHGILDQGAGCLVVYDQPVEDKTYQVTLDTLKHVGNVIDSLYKKANKLA</sequence>
<dbReference type="Pfam" id="PF18055">
    <property type="entry name" value="RPN6_N"/>
    <property type="match status" value="1"/>
</dbReference>
<dbReference type="PROSITE" id="PS50250">
    <property type="entry name" value="PCI"/>
    <property type="match status" value="1"/>
</dbReference>
<evidence type="ECO:0000256" key="2">
    <source>
        <dbReference type="ARBA" id="ARBA00022942"/>
    </source>
</evidence>
<accession>A0A0F7RXX7</accession>
<feature type="domain" description="PCI" evidence="3">
    <location>
        <begin position="219"/>
        <end position="390"/>
    </location>
</feature>
<dbReference type="EMBL" id="LK056657">
    <property type="protein sequence ID" value="CDU22715.1"/>
    <property type="molecule type" value="Genomic_DNA"/>
</dbReference>
<dbReference type="InterPro" id="IPR000717">
    <property type="entry name" value="PCI_dom"/>
</dbReference>
<evidence type="ECO:0000259" key="3">
    <source>
        <dbReference type="PROSITE" id="PS50250"/>
    </source>
</evidence>
<dbReference type="InterPro" id="IPR040773">
    <property type="entry name" value="Rpn6_N"/>
</dbReference>
<dbReference type="InterPro" id="IPR050871">
    <property type="entry name" value="26S_Proteasome/COP9_Components"/>
</dbReference>
<evidence type="ECO:0000313" key="4">
    <source>
        <dbReference type="EMBL" id="CDS00178.1"/>
    </source>
</evidence>
<gene>
    <name evidence="4" type="primary">SSCI37450.1</name>
    <name evidence="5" type="ORF">SPSC_01345</name>
</gene>
<reference evidence="5" key="3">
    <citation type="submission" date="2014-06" db="EMBL/GenBank/DDBJ databases">
        <authorList>
            <person name="Ju J."/>
            <person name="Zhang J."/>
        </authorList>
    </citation>
    <scope>NUCLEOTIDE SEQUENCE</scope>
    <source>
        <strain evidence="5">SscI8</strain>
    </source>
</reference>
<reference evidence="6" key="1">
    <citation type="submission" date="2014-06" db="EMBL/GenBank/DDBJ databases">
        <authorList>
            <person name="Berkman P.J."/>
        </authorList>
    </citation>
    <scope>NUCLEOTIDE SEQUENCE [LARGE SCALE GENOMIC DNA]</scope>
</reference>
<dbReference type="Proteomes" id="UP000242770">
    <property type="component" value="Unassembled WGS sequence"/>
</dbReference>
<dbReference type="OrthoDB" id="1418352at2759"/>
<dbReference type="FunFam" id="1.25.40.570:FF:000007">
    <property type="entry name" value="26S proteasome non-ATPase regulatory subunit 11"/>
    <property type="match status" value="1"/>
</dbReference>
<evidence type="ECO:0000313" key="5">
    <source>
        <dbReference type="EMBL" id="CDU22715.1"/>
    </source>
</evidence>
<organism evidence="4 6">
    <name type="scientific">Sporisorium scitamineum</name>
    <dbReference type="NCBI Taxonomy" id="49012"/>
    <lineage>
        <taxon>Eukaryota</taxon>
        <taxon>Fungi</taxon>
        <taxon>Dikarya</taxon>
        <taxon>Basidiomycota</taxon>
        <taxon>Ustilaginomycotina</taxon>
        <taxon>Ustilaginomycetes</taxon>
        <taxon>Ustilaginales</taxon>
        <taxon>Ustilaginaceae</taxon>
        <taxon>Sporisorium</taxon>
    </lineage>
</organism>